<keyword evidence="1" id="KW-0732">Signal</keyword>
<dbReference type="Pfam" id="PF25272">
    <property type="entry name" value="VERL_C"/>
    <property type="match status" value="1"/>
</dbReference>
<evidence type="ECO:0000313" key="4">
    <source>
        <dbReference type="Proteomes" id="UP000507470"/>
    </source>
</evidence>
<keyword evidence="4" id="KW-1185">Reference proteome</keyword>
<accession>A0A6J8D314</accession>
<evidence type="ECO:0000259" key="2">
    <source>
        <dbReference type="Pfam" id="PF25272"/>
    </source>
</evidence>
<sequence length="343" mass="37802">MEAEHTSLSTMFILQFLTCLLLAVAARSSVPEGYILDVSQSCGEKMTTAGKYYAGTGANVTIKSDLYVQAQVKCQNGLVQLEPIDETNTETSLSLCYTNDTDSVCPCEFNTPADNSNFYSAVLQVFWGFKNGTLMNEFETYTISCIAEGNQTKLLSNIDIDEDLIPVKSEVVDSFGHDYTGSSSLKLLDVLGEEIITKVPMSKKVQLELTVTTGEYHGVVPYDCRAISKDGNTDYRFLIAGCGDGTIIPTNKGFTTKEKISKSPFFKIFKLLETTQEGGLSYECSFTVCNATCDGSSCSVRTKRSADSLADQERVTTPIYHIQRLEERVEDRLDQSQQGTKRP</sequence>
<gene>
    <name evidence="3" type="ORF">MCOR_35695</name>
</gene>
<evidence type="ECO:0000313" key="3">
    <source>
        <dbReference type="EMBL" id="CAC5401632.1"/>
    </source>
</evidence>
<dbReference type="Proteomes" id="UP000507470">
    <property type="component" value="Unassembled WGS sequence"/>
</dbReference>
<name>A0A6J8D314_MYTCO</name>
<proteinExistence type="predicted"/>
<dbReference type="AlphaFoldDB" id="A0A6J8D314"/>
<dbReference type="EMBL" id="CACVKT020006447">
    <property type="protein sequence ID" value="CAC5401632.1"/>
    <property type="molecule type" value="Genomic_DNA"/>
</dbReference>
<dbReference type="OrthoDB" id="6073135at2759"/>
<feature type="signal peptide" evidence="1">
    <location>
        <begin position="1"/>
        <end position="28"/>
    </location>
</feature>
<reference evidence="3 4" key="1">
    <citation type="submission" date="2020-06" db="EMBL/GenBank/DDBJ databases">
        <authorList>
            <person name="Li R."/>
            <person name="Bekaert M."/>
        </authorList>
    </citation>
    <scope>NUCLEOTIDE SEQUENCE [LARGE SCALE GENOMIC DNA]</scope>
    <source>
        <strain evidence="4">wild</strain>
    </source>
</reference>
<feature type="chain" id="PRO_5026833996" description="Vitelline envelope sperm lysin receptor C-terminal domain-containing protein" evidence="1">
    <location>
        <begin position="29"/>
        <end position="343"/>
    </location>
</feature>
<feature type="domain" description="Vitelline envelope sperm lysin receptor C-terminal" evidence="2">
    <location>
        <begin position="60"/>
        <end position="298"/>
    </location>
</feature>
<organism evidence="3 4">
    <name type="scientific">Mytilus coruscus</name>
    <name type="common">Sea mussel</name>
    <dbReference type="NCBI Taxonomy" id="42192"/>
    <lineage>
        <taxon>Eukaryota</taxon>
        <taxon>Metazoa</taxon>
        <taxon>Spiralia</taxon>
        <taxon>Lophotrochozoa</taxon>
        <taxon>Mollusca</taxon>
        <taxon>Bivalvia</taxon>
        <taxon>Autobranchia</taxon>
        <taxon>Pteriomorphia</taxon>
        <taxon>Mytilida</taxon>
        <taxon>Mytiloidea</taxon>
        <taxon>Mytilidae</taxon>
        <taxon>Mytilinae</taxon>
        <taxon>Mytilus</taxon>
    </lineage>
</organism>
<evidence type="ECO:0000256" key="1">
    <source>
        <dbReference type="SAM" id="SignalP"/>
    </source>
</evidence>
<dbReference type="InterPro" id="IPR057371">
    <property type="entry name" value="VERL_C"/>
</dbReference>
<protein>
    <recommendedName>
        <fullName evidence="2">Vitelline envelope sperm lysin receptor C-terminal domain-containing protein</fullName>
    </recommendedName>
</protein>